<organism evidence="1 2">
    <name type="scientific">Thermanaerovibrio velox DSM 12556</name>
    <dbReference type="NCBI Taxonomy" id="926567"/>
    <lineage>
        <taxon>Bacteria</taxon>
        <taxon>Thermotogati</taxon>
        <taxon>Synergistota</taxon>
        <taxon>Synergistia</taxon>
        <taxon>Synergistales</taxon>
        <taxon>Synergistaceae</taxon>
        <taxon>Thermanaerovibrio</taxon>
    </lineage>
</organism>
<keyword evidence="2" id="KW-1185">Reference proteome</keyword>
<dbReference type="STRING" id="926567.TheveDRAFT_1774"/>
<dbReference type="HOGENOM" id="CLU_1170222_0_0_0"/>
<evidence type="ECO:0000313" key="2">
    <source>
        <dbReference type="Proteomes" id="UP000005730"/>
    </source>
</evidence>
<evidence type="ECO:0000313" key="1">
    <source>
        <dbReference type="EMBL" id="EHM10892.1"/>
    </source>
</evidence>
<reference evidence="1 2" key="1">
    <citation type="submission" date="2011-10" db="EMBL/GenBank/DDBJ databases">
        <title>The Noncontiguous Finished genome of Thermanaerovibrio velox DSM 12556.</title>
        <authorList>
            <consortium name="US DOE Joint Genome Institute (JGI-PGF)"/>
            <person name="Lucas S."/>
            <person name="Copeland A."/>
            <person name="Lapidus A."/>
            <person name="Glavina del Rio T."/>
            <person name="Dalin E."/>
            <person name="Tice H."/>
            <person name="Bruce D."/>
            <person name="Goodwin L."/>
            <person name="Pitluck S."/>
            <person name="Peters L."/>
            <person name="Mikhailova N."/>
            <person name="Teshima H."/>
            <person name="Kyrpides N."/>
            <person name="Mavromatis K."/>
            <person name="Ivanova N."/>
            <person name="Markowitz V."/>
            <person name="Cheng J.-F."/>
            <person name="Hugenholtz P."/>
            <person name="Woyke T."/>
            <person name="Wu D."/>
            <person name="Spring S."/>
            <person name="Brambilla E.-M."/>
            <person name="Klenk H.-P."/>
            <person name="Eisen J.A."/>
        </authorList>
    </citation>
    <scope>NUCLEOTIDE SEQUENCE [LARGE SCALE GENOMIC DNA]</scope>
    <source>
        <strain evidence="1 2">DSM 12556</strain>
    </source>
</reference>
<protein>
    <submittedName>
        <fullName evidence="1">Uncharacterized protein</fullName>
    </submittedName>
</protein>
<dbReference type="EMBL" id="CM001377">
    <property type="protein sequence ID" value="EHM10892.1"/>
    <property type="molecule type" value="Genomic_DNA"/>
</dbReference>
<dbReference type="RefSeq" id="WP_006584386.1">
    <property type="nucleotide sequence ID" value="NZ_CM001377.1"/>
</dbReference>
<name>H0UR55_9BACT</name>
<dbReference type="AlphaFoldDB" id="H0UR55"/>
<dbReference type="eggNOG" id="ENOG50349SY">
    <property type="taxonomic scope" value="Bacteria"/>
</dbReference>
<dbReference type="Proteomes" id="UP000005730">
    <property type="component" value="Chromosome"/>
</dbReference>
<proteinExistence type="predicted"/>
<gene>
    <name evidence="1" type="ORF">TheveDRAFT_1774</name>
</gene>
<sequence length="237" mass="25993">MGWLGRFCDFASPLAEGVDGVFGLGVNHSWVSSRHLGAAWALGGDGSAGRRWFKALPPRVPLSALMPLIGMGDSRRRALGLAAMDSLLPRPAGGIPLPDYLASRRGRGAVVLGRSELTALLRMELSVECVVVDRPSRDDEVGQWWGRLLRFGAPMLWVLPEAVSWMPWCLPPGALEGFEEVILGPEPYPPAGELYRSLGVTGWVFHRWGRDRDALSWMVRGGHLMDMDGYSLEVSFL</sequence>
<accession>H0UR55</accession>